<dbReference type="AlphaFoldDB" id="A0AA47MVC8"/>
<dbReference type="PANTHER" id="PTHR32465">
    <property type="entry name" value="BARDET-BIEDL SYNDROME 2 PROTEIN"/>
    <property type="match status" value="1"/>
</dbReference>
<feature type="domain" description="BBS2 platform" evidence="1">
    <location>
        <begin position="36"/>
        <end position="101"/>
    </location>
</feature>
<dbReference type="PANTHER" id="PTHR32465:SF0">
    <property type="entry name" value="BARDET-BIEDL SYNDROME 2 PROTEIN"/>
    <property type="match status" value="1"/>
</dbReference>
<gene>
    <name evidence="3" type="primary">bbs2_2</name>
    <name evidence="3" type="ORF">N1851_013226</name>
</gene>
<sequence>MRMRMRKVRVLRKLFHIQRDVVCTMVLLLFFCLLLYAQQVVMWLNQNFLLPEGTNSPDVTFTSLRGGGLLSISMASSGQITLSTDDIDLAGDLIQSLASFLAIEDLSAEVDFPDYFKELRTTLTEVDEFHSVHQKLTAAIADHSNYIRNMLVQAEDARLMGDM</sequence>
<evidence type="ECO:0000259" key="1">
    <source>
        <dbReference type="Pfam" id="PF23350"/>
    </source>
</evidence>
<dbReference type="Proteomes" id="UP001174136">
    <property type="component" value="Unassembled WGS sequence"/>
</dbReference>
<protein>
    <submittedName>
        <fullName evidence="3">Bardet-Biedl syndrome 2</fullName>
    </submittedName>
</protein>
<dbReference type="GO" id="GO:0031514">
    <property type="term" value="C:motile cilium"/>
    <property type="evidence" value="ECO:0007669"/>
    <property type="project" value="TreeGrafter"/>
</dbReference>
<accession>A0AA47MVC8</accession>
<proteinExistence type="predicted"/>
<dbReference type="Pfam" id="PF23350">
    <property type="entry name" value="BBS2_pf"/>
    <property type="match status" value="1"/>
</dbReference>
<dbReference type="GO" id="GO:0036064">
    <property type="term" value="C:ciliary basal body"/>
    <property type="evidence" value="ECO:0007669"/>
    <property type="project" value="TreeGrafter"/>
</dbReference>
<evidence type="ECO:0000259" key="2">
    <source>
        <dbReference type="Pfam" id="PF23353"/>
    </source>
</evidence>
<reference evidence="3" key="1">
    <citation type="journal article" date="2023" name="Front. Mar. Sci.">
        <title>A new Merluccius polli reference genome to investigate the effects of global change in West African waters.</title>
        <authorList>
            <person name="Mateo J.L."/>
            <person name="Blanco-Fernandez C."/>
            <person name="Garcia-Vazquez E."/>
            <person name="Machado-Schiaffino G."/>
        </authorList>
    </citation>
    <scope>NUCLEOTIDE SEQUENCE</scope>
    <source>
        <strain evidence="3">C29</strain>
        <tissue evidence="3">Fin</tissue>
    </source>
</reference>
<dbReference type="GO" id="GO:0034464">
    <property type="term" value="C:BBSome"/>
    <property type="evidence" value="ECO:0007669"/>
    <property type="project" value="InterPro"/>
</dbReference>
<dbReference type="EMBL" id="JAOPHQ010002311">
    <property type="protein sequence ID" value="KAK0147358.1"/>
    <property type="molecule type" value="Genomic_DNA"/>
</dbReference>
<dbReference type="InterPro" id="IPR016616">
    <property type="entry name" value="Bardet-Biedl_syndrome_2_prot"/>
</dbReference>
<keyword evidence="4" id="KW-1185">Reference proteome</keyword>
<dbReference type="Pfam" id="PF23353">
    <property type="entry name" value="BBS2_hp"/>
    <property type="match status" value="1"/>
</dbReference>
<comment type="caution">
    <text evidence="3">The sequence shown here is derived from an EMBL/GenBank/DDBJ whole genome shotgun (WGS) entry which is preliminary data.</text>
</comment>
<name>A0AA47MVC8_MERPO</name>
<dbReference type="InterPro" id="IPR055379">
    <property type="entry name" value="BBS2_pf_dom"/>
</dbReference>
<dbReference type="GO" id="GO:0016020">
    <property type="term" value="C:membrane"/>
    <property type="evidence" value="ECO:0007669"/>
    <property type="project" value="TreeGrafter"/>
</dbReference>
<dbReference type="InterPro" id="IPR055380">
    <property type="entry name" value="BBS2_hp_dom"/>
</dbReference>
<feature type="domain" description="BBS2 hairpin" evidence="2">
    <location>
        <begin position="113"/>
        <end position="163"/>
    </location>
</feature>
<evidence type="ECO:0000313" key="3">
    <source>
        <dbReference type="EMBL" id="KAK0147358.1"/>
    </source>
</evidence>
<evidence type="ECO:0000313" key="4">
    <source>
        <dbReference type="Proteomes" id="UP001174136"/>
    </source>
</evidence>
<dbReference type="GO" id="GO:1905515">
    <property type="term" value="P:non-motile cilium assembly"/>
    <property type="evidence" value="ECO:0007669"/>
    <property type="project" value="InterPro"/>
</dbReference>
<dbReference type="GO" id="GO:0043005">
    <property type="term" value="C:neuron projection"/>
    <property type="evidence" value="ECO:0007669"/>
    <property type="project" value="TreeGrafter"/>
</dbReference>
<organism evidence="3 4">
    <name type="scientific">Merluccius polli</name>
    <name type="common">Benguela hake</name>
    <name type="synonym">Merluccius cadenati</name>
    <dbReference type="NCBI Taxonomy" id="89951"/>
    <lineage>
        <taxon>Eukaryota</taxon>
        <taxon>Metazoa</taxon>
        <taxon>Chordata</taxon>
        <taxon>Craniata</taxon>
        <taxon>Vertebrata</taxon>
        <taxon>Euteleostomi</taxon>
        <taxon>Actinopterygii</taxon>
        <taxon>Neopterygii</taxon>
        <taxon>Teleostei</taxon>
        <taxon>Neoteleostei</taxon>
        <taxon>Acanthomorphata</taxon>
        <taxon>Zeiogadaria</taxon>
        <taxon>Gadariae</taxon>
        <taxon>Gadiformes</taxon>
        <taxon>Gadoidei</taxon>
        <taxon>Merlucciidae</taxon>
        <taxon>Merluccius</taxon>
    </lineage>
</organism>